<dbReference type="Pfam" id="PF25954">
    <property type="entry name" value="Beta-barrel_RND_2"/>
    <property type="match status" value="1"/>
</dbReference>
<reference evidence="8 9" key="1">
    <citation type="submission" date="2020-08" db="EMBL/GenBank/DDBJ databases">
        <title>Genomic Encyclopedia of Type Strains, Phase IV (KMG-IV): sequencing the most valuable type-strain genomes for metagenomic binning, comparative biology and taxonomic classification.</title>
        <authorList>
            <person name="Goeker M."/>
        </authorList>
    </citation>
    <scope>NUCLEOTIDE SEQUENCE [LARGE SCALE GENOMIC DNA]</scope>
    <source>
        <strain evidence="8 9">DSM 12251</strain>
    </source>
</reference>
<evidence type="ECO:0000256" key="1">
    <source>
        <dbReference type="ARBA" id="ARBA00009477"/>
    </source>
</evidence>
<dbReference type="Gene3D" id="2.40.50.100">
    <property type="match status" value="1"/>
</dbReference>
<dbReference type="GO" id="GO:0060003">
    <property type="term" value="P:copper ion export"/>
    <property type="evidence" value="ECO:0007669"/>
    <property type="project" value="TreeGrafter"/>
</dbReference>
<keyword evidence="5" id="KW-0732">Signal</keyword>
<gene>
    <name evidence="8" type="ORF">HNQ64_000450</name>
</gene>
<name>A0A7W8DNS2_9BACT</name>
<dbReference type="RefSeq" id="WP_184204760.1">
    <property type="nucleotide sequence ID" value="NZ_JACHIF010000001.1"/>
</dbReference>
<evidence type="ECO:0000259" key="7">
    <source>
        <dbReference type="Pfam" id="PF25975"/>
    </source>
</evidence>
<feature type="chain" id="PRO_5031261557" evidence="5">
    <location>
        <begin position="21"/>
        <end position="374"/>
    </location>
</feature>
<evidence type="ECO:0000256" key="5">
    <source>
        <dbReference type="SAM" id="SignalP"/>
    </source>
</evidence>
<dbReference type="Gene3D" id="2.40.30.170">
    <property type="match status" value="1"/>
</dbReference>
<dbReference type="Gene3D" id="2.40.420.20">
    <property type="match status" value="1"/>
</dbReference>
<dbReference type="Pfam" id="PF25975">
    <property type="entry name" value="CzcB_C"/>
    <property type="match status" value="1"/>
</dbReference>
<dbReference type="InterPro" id="IPR051909">
    <property type="entry name" value="MFP_Cation_Efflux"/>
</dbReference>
<dbReference type="SUPFAM" id="SSF111369">
    <property type="entry name" value="HlyD-like secretion proteins"/>
    <property type="match status" value="1"/>
</dbReference>
<dbReference type="Proteomes" id="UP000534294">
    <property type="component" value="Unassembled WGS sequence"/>
</dbReference>
<organism evidence="8 9">
    <name type="scientific">Prosthecobacter dejongeii</name>
    <dbReference type="NCBI Taxonomy" id="48465"/>
    <lineage>
        <taxon>Bacteria</taxon>
        <taxon>Pseudomonadati</taxon>
        <taxon>Verrucomicrobiota</taxon>
        <taxon>Verrucomicrobiia</taxon>
        <taxon>Verrucomicrobiales</taxon>
        <taxon>Verrucomicrobiaceae</taxon>
        <taxon>Prosthecobacter</taxon>
    </lineage>
</organism>
<evidence type="ECO:0000256" key="2">
    <source>
        <dbReference type="ARBA" id="ARBA00022448"/>
    </source>
</evidence>
<keyword evidence="2" id="KW-0813">Transport</keyword>
<feature type="domain" description="CzcB-like C-terminal circularly permuted SH3-like" evidence="7">
    <location>
        <begin position="230"/>
        <end position="291"/>
    </location>
</feature>
<accession>A0A7W8DNS2</accession>
<dbReference type="InterPro" id="IPR006143">
    <property type="entry name" value="RND_pump_MFP"/>
</dbReference>
<evidence type="ECO:0000313" key="8">
    <source>
        <dbReference type="EMBL" id="MBB5036216.1"/>
    </source>
</evidence>
<dbReference type="AlphaFoldDB" id="A0A7W8DNS2"/>
<dbReference type="GO" id="GO:0030313">
    <property type="term" value="C:cell envelope"/>
    <property type="evidence" value="ECO:0007669"/>
    <property type="project" value="TreeGrafter"/>
</dbReference>
<feature type="compositionally biased region" description="Basic and acidic residues" evidence="3">
    <location>
        <begin position="309"/>
        <end position="322"/>
    </location>
</feature>
<feature type="transmembrane region" description="Helical" evidence="4">
    <location>
        <begin position="349"/>
        <end position="368"/>
    </location>
</feature>
<keyword evidence="4" id="KW-0812">Transmembrane</keyword>
<keyword evidence="4" id="KW-1133">Transmembrane helix</keyword>
<dbReference type="InterPro" id="IPR058649">
    <property type="entry name" value="CzcB_C"/>
</dbReference>
<dbReference type="EMBL" id="JACHIF010000001">
    <property type="protein sequence ID" value="MBB5036216.1"/>
    <property type="molecule type" value="Genomic_DNA"/>
</dbReference>
<feature type="signal peptide" evidence="5">
    <location>
        <begin position="1"/>
        <end position="20"/>
    </location>
</feature>
<evidence type="ECO:0000256" key="4">
    <source>
        <dbReference type="SAM" id="Phobius"/>
    </source>
</evidence>
<protein>
    <submittedName>
        <fullName evidence="8">Biotin carboxyl carrier protein</fullName>
    </submittedName>
</protein>
<proteinExistence type="inferred from homology"/>
<dbReference type="InterPro" id="IPR058792">
    <property type="entry name" value="Beta-barrel_RND_2"/>
</dbReference>
<feature type="region of interest" description="Disordered" evidence="3">
    <location>
        <begin position="309"/>
        <end position="337"/>
    </location>
</feature>
<dbReference type="FunFam" id="2.40.30.170:FF:000010">
    <property type="entry name" value="Efflux RND transporter periplasmic adaptor subunit"/>
    <property type="match status" value="1"/>
</dbReference>
<comment type="similarity">
    <text evidence="1">Belongs to the membrane fusion protein (MFP) (TC 8.A.1) family.</text>
</comment>
<keyword evidence="4" id="KW-0472">Membrane</keyword>
<evidence type="ECO:0000259" key="6">
    <source>
        <dbReference type="Pfam" id="PF25954"/>
    </source>
</evidence>
<dbReference type="GO" id="GO:0016020">
    <property type="term" value="C:membrane"/>
    <property type="evidence" value="ECO:0007669"/>
    <property type="project" value="InterPro"/>
</dbReference>
<sequence length="374" mass="39992">MNFKHYFWLFLLPLMGAVAADPERLGNTVILEESAVANLQLQYAEAEETTFEETIFALGHIEVLPGKKAIVSSRIPGRAFSVLAIPHQAVDEGDEVAWVESRQPGDPPPTVMLTSPITGTVSKVEIAVGQPISPDQALMEIVNLETVEASAQVPQHLAGRLQVGQSAHIRLSALPDKVFEAKLAHIGTEADETTGTVEAAFHVPNPEGLLRPGLKAEFSIVVSTRDGVLSIPRAAVQGDAAQRFVYIKDYDLKNAFVKTKVVLGAQNDQVVEILGGLFPGDEVVIRGAYALAFAGKGSVSLKVAMDAAHGHPHNEDGTEMSKEQIAAAQGGHGDHDHDEGSGWNMLTTFFAASTGFLFVLLVVTLLVTRKRVAA</sequence>
<keyword evidence="9" id="KW-1185">Reference proteome</keyword>
<dbReference type="PANTHER" id="PTHR30097:SF4">
    <property type="entry name" value="SLR6042 PROTEIN"/>
    <property type="match status" value="1"/>
</dbReference>
<comment type="caution">
    <text evidence="8">The sequence shown here is derived from an EMBL/GenBank/DDBJ whole genome shotgun (WGS) entry which is preliminary data.</text>
</comment>
<dbReference type="GO" id="GO:0022857">
    <property type="term" value="F:transmembrane transporter activity"/>
    <property type="evidence" value="ECO:0007669"/>
    <property type="project" value="InterPro"/>
</dbReference>
<evidence type="ECO:0000313" key="9">
    <source>
        <dbReference type="Proteomes" id="UP000534294"/>
    </source>
</evidence>
<dbReference type="PANTHER" id="PTHR30097">
    <property type="entry name" value="CATION EFFLUX SYSTEM PROTEIN CUSB"/>
    <property type="match status" value="1"/>
</dbReference>
<evidence type="ECO:0000256" key="3">
    <source>
        <dbReference type="SAM" id="MobiDB-lite"/>
    </source>
</evidence>
<dbReference type="NCBIfam" id="TIGR01730">
    <property type="entry name" value="RND_mfp"/>
    <property type="match status" value="1"/>
</dbReference>
<feature type="domain" description="CusB-like beta-barrel" evidence="6">
    <location>
        <begin position="150"/>
        <end position="220"/>
    </location>
</feature>
<dbReference type="GO" id="GO:0015679">
    <property type="term" value="P:plasma membrane copper ion transport"/>
    <property type="evidence" value="ECO:0007669"/>
    <property type="project" value="TreeGrafter"/>
</dbReference>